<dbReference type="EMBL" id="CP002049">
    <property type="protein sequence ID" value="ADI13160.1"/>
    <property type="molecule type" value="Genomic_DNA"/>
</dbReference>
<dbReference type="InterPro" id="IPR024705">
    <property type="entry name" value="Ssp411"/>
</dbReference>
<reference evidence="2 3" key="2">
    <citation type="journal article" date="2011" name="Stand. Genomic Sci.">
        <title>Complete genome sequence of Truepera radiovictrix type strain (RQ-24).</title>
        <authorList>
            <person name="Ivanova N."/>
            <person name="Rohde C."/>
            <person name="Munk C."/>
            <person name="Nolan M."/>
            <person name="Lucas S."/>
            <person name="Del Rio T.G."/>
            <person name="Tice H."/>
            <person name="Deshpande S."/>
            <person name="Cheng J.F."/>
            <person name="Tapia R."/>
            <person name="Han C."/>
            <person name="Goodwin L."/>
            <person name="Pitluck S."/>
            <person name="Liolios K."/>
            <person name="Mavromatis K."/>
            <person name="Mikhailova N."/>
            <person name="Pati A."/>
            <person name="Chen A."/>
            <person name="Palaniappan K."/>
            <person name="Land M."/>
            <person name="Hauser L."/>
            <person name="Chang Y.J."/>
            <person name="Jeffries C.D."/>
            <person name="Brambilla E."/>
            <person name="Rohde M."/>
            <person name="Goker M."/>
            <person name="Tindall B.J."/>
            <person name="Woyke T."/>
            <person name="Bristow J."/>
            <person name="Eisen J.A."/>
            <person name="Markowitz V."/>
            <person name="Hugenholtz P."/>
            <person name="Kyrpides N.C."/>
            <person name="Klenk H.P."/>
            <person name="Lapidus A."/>
        </authorList>
    </citation>
    <scope>NUCLEOTIDE SEQUENCE [LARGE SCALE GENOMIC DNA]</scope>
    <source>
        <strain evidence="3">DSM 17093 / CIP 108686 / LMG 22925 / RQ-24</strain>
    </source>
</reference>
<name>D7CWR9_TRURR</name>
<dbReference type="AlphaFoldDB" id="D7CWR9"/>
<accession>D7CWR9</accession>
<keyword evidence="3" id="KW-1185">Reference proteome</keyword>
<organism evidence="2 3">
    <name type="scientific">Truepera radiovictrix (strain DSM 17093 / CIP 108686 / LMG 22925 / RQ-24)</name>
    <dbReference type="NCBI Taxonomy" id="649638"/>
    <lineage>
        <taxon>Bacteria</taxon>
        <taxon>Thermotogati</taxon>
        <taxon>Deinococcota</taxon>
        <taxon>Deinococci</taxon>
        <taxon>Trueperales</taxon>
        <taxon>Trueperaceae</taxon>
        <taxon>Truepera</taxon>
    </lineage>
</organism>
<dbReference type="PANTHER" id="PTHR42899:SF1">
    <property type="entry name" value="SPERMATOGENESIS-ASSOCIATED PROTEIN 20"/>
    <property type="match status" value="1"/>
</dbReference>
<dbReference type="Pfam" id="PF03190">
    <property type="entry name" value="Thioredox_DsbH"/>
    <property type="match status" value="1"/>
</dbReference>
<protein>
    <recommendedName>
        <fullName evidence="1">Spermatogenesis-associated protein 20-like TRX domain-containing protein</fullName>
    </recommendedName>
</protein>
<evidence type="ECO:0000313" key="3">
    <source>
        <dbReference type="Proteomes" id="UP000000379"/>
    </source>
</evidence>
<feature type="domain" description="Spermatogenesis-associated protein 20-like TRX" evidence="1">
    <location>
        <begin position="27"/>
        <end position="188"/>
    </location>
</feature>
<dbReference type="InterPro" id="IPR008928">
    <property type="entry name" value="6-hairpin_glycosidase_sf"/>
</dbReference>
<dbReference type="KEGG" id="tra:Trad_0017"/>
<proteinExistence type="predicted"/>
<evidence type="ECO:0000313" key="2">
    <source>
        <dbReference type="EMBL" id="ADI13160.1"/>
    </source>
</evidence>
<dbReference type="InterPro" id="IPR012341">
    <property type="entry name" value="6hp_glycosidase-like_sf"/>
</dbReference>
<dbReference type="SUPFAM" id="SSF48208">
    <property type="entry name" value="Six-hairpin glycosidases"/>
    <property type="match status" value="1"/>
</dbReference>
<dbReference type="InterPro" id="IPR004879">
    <property type="entry name" value="Ssp411-like_TRX"/>
</dbReference>
<dbReference type="CDD" id="cd02955">
    <property type="entry name" value="SSP411"/>
    <property type="match status" value="1"/>
</dbReference>
<dbReference type="GO" id="GO:0005975">
    <property type="term" value="P:carbohydrate metabolic process"/>
    <property type="evidence" value="ECO:0007669"/>
    <property type="project" value="InterPro"/>
</dbReference>
<dbReference type="SUPFAM" id="SSF52833">
    <property type="entry name" value="Thioredoxin-like"/>
    <property type="match status" value="1"/>
</dbReference>
<dbReference type="STRING" id="649638.Trad_0017"/>
<dbReference type="PIRSF" id="PIRSF006402">
    <property type="entry name" value="UCP006402_thioredoxin"/>
    <property type="match status" value="1"/>
</dbReference>
<dbReference type="HOGENOM" id="CLU_014051_4_1_0"/>
<dbReference type="InterPro" id="IPR036249">
    <property type="entry name" value="Thioredoxin-like_sf"/>
</dbReference>
<dbReference type="eggNOG" id="COG1331">
    <property type="taxonomic scope" value="Bacteria"/>
</dbReference>
<dbReference type="PANTHER" id="PTHR42899">
    <property type="entry name" value="SPERMATOGENESIS-ASSOCIATED PROTEIN 20"/>
    <property type="match status" value="1"/>
</dbReference>
<reference evidence="3" key="1">
    <citation type="submission" date="2010-05" db="EMBL/GenBank/DDBJ databases">
        <title>The complete genome of Truepera radiovictris DSM 17093.</title>
        <authorList>
            <consortium name="US DOE Joint Genome Institute (JGI-PGF)"/>
            <person name="Lucas S."/>
            <person name="Copeland A."/>
            <person name="Lapidus A."/>
            <person name="Glavina del Rio T."/>
            <person name="Dalin E."/>
            <person name="Tice H."/>
            <person name="Bruce D."/>
            <person name="Goodwin L."/>
            <person name="Pitluck S."/>
            <person name="Kyrpides N."/>
            <person name="Mavromatis K."/>
            <person name="Ovchinnikova G."/>
            <person name="Munk A.C."/>
            <person name="Detter J.C."/>
            <person name="Han C."/>
            <person name="Tapia R."/>
            <person name="Land M."/>
            <person name="Hauser L."/>
            <person name="Markowitz V."/>
            <person name="Cheng J.-F."/>
            <person name="Hugenholtz P."/>
            <person name="Woyke T."/>
            <person name="Wu D."/>
            <person name="Tindall B."/>
            <person name="Pomrenke H.G."/>
            <person name="Brambilla E."/>
            <person name="Klenk H.-P."/>
            <person name="Eisen J.A."/>
        </authorList>
    </citation>
    <scope>NUCLEOTIDE SEQUENCE [LARGE SCALE GENOMIC DNA]</scope>
    <source>
        <strain evidence="3">DSM 17093 / CIP 108686 / LMG 22925 / RQ-24</strain>
    </source>
</reference>
<evidence type="ECO:0000259" key="1">
    <source>
        <dbReference type="Pfam" id="PF03190"/>
    </source>
</evidence>
<gene>
    <name evidence="2" type="ordered locus">Trad_0017</name>
</gene>
<dbReference type="Gene3D" id="3.40.30.10">
    <property type="entry name" value="Glutaredoxin"/>
    <property type="match status" value="1"/>
</dbReference>
<dbReference type="Gene3D" id="1.50.10.10">
    <property type="match status" value="1"/>
</dbReference>
<dbReference type="Proteomes" id="UP000000379">
    <property type="component" value="Chromosome"/>
</dbReference>
<sequence>MGRLSSGARFLRPGYGRGASGALALGMNRLSRETSPYLLQHAENPVDWFPWGEEAFAKARAEDKPILLSVGYAACHWCHVMAHESFENPEIADLMNAHFVNVKVDREERPDVDAVYMSAVQAMTGSGGWPMTVALTPDGKPFFGGTYYPPEDRLGHPGFKRVLLSLAEAWRSRRDEVLRAAETLTNHLADLNKLPAAGEPSPGALGEEVLAEAVRALQRTFDPQHGGFGGAPKFPPHGALAFLLRRPEPEAREMAYVTLDKMAAGGIFDQLGGGFARYSVDARWLVPHFEKMLYDNAQLVGVYAEAYAQTRRARYREVVEATLAFVQRELTSPEGCFYSALDADSEGEEGKFYVWRADEFDVLGEDAALAKVYFGVSAAGNFEGRNVLFVPHPPAAVAERFGLSEAALAARLARVKRALFEIRSRRTRPGLDDKVLASWNGLMIGAFARAGRVLAEDAYLEAARRAARGVRSALLREGRLWHTFRGGEAKVEGLLEDYALLGLGLLELYRATLEGPWLLWALELAEVIAARFTDPEGGFFSTAADAEALVVRPKELFDAALPASSAAAALLLASLARYTDRRAWETLAARALTPLREALVRHPNGFGTSLQVLAQLLAPPQEVALVGPLEHPEMRAMEALLSTLPPEVAVARVAAEGDPLAAHLPFVRGRRALQGEPTAYVCQRGACQLPVTSAAALAAQLGVA</sequence>